<dbReference type="RefSeq" id="WP_177243966.1">
    <property type="nucleotide sequence ID" value="NZ_FPIP01000008.1"/>
</dbReference>
<accession>A0A1K1PBK8</accession>
<name>A0A1K1PBK8_RUMFL</name>
<dbReference type="AlphaFoldDB" id="A0A1K1PBK8"/>
<gene>
    <name evidence="1" type="ORF">SAMN02910280_2601</name>
</gene>
<reference evidence="1 2" key="1">
    <citation type="submission" date="2016-11" db="EMBL/GenBank/DDBJ databases">
        <authorList>
            <person name="Jaros S."/>
            <person name="Januszkiewicz K."/>
            <person name="Wedrychowicz H."/>
        </authorList>
    </citation>
    <scope>NUCLEOTIDE SEQUENCE [LARGE SCALE GENOMIC DNA]</scope>
    <source>
        <strain evidence="1 2">YL228</strain>
    </source>
</reference>
<dbReference type="EMBL" id="FPIP01000008">
    <property type="protein sequence ID" value="SFW44851.1"/>
    <property type="molecule type" value="Genomic_DNA"/>
</dbReference>
<sequence length="61" mass="6367">MRKTHRKIVSGALLCGCALFTLYGASRIAERTENGALPTALTGLDNEKPIIVLDAGHGGST</sequence>
<dbReference type="Proteomes" id="UP000183461">
    <property type="component" value="Unassembled WGS sequence"/>
</dbReference>
<evidence type="ECO:0000313" key="1">
    <source>
        <dbReference type="EMBL" id="SFW44851.1"/>
    </source>
</evidence>
<evidence type="ECO:0000313" key="2">
    <source>
        <dbReference type="Proteomes" id="UP000183461"/>
    </source>
</evidence>
<proteinExistence type="predicted"/>
<protein>
    <submittedName>
        <fullName evidence="1">Uncharacterized protein</fullName>
    </submittedName>
</protein>
<organism evidence="1 2">
    <name type="scientific">Ruminococcus flavefaciens</name>
    <dbReference type="NCBI Taxonomy" id="1265"/>
    <lineage>
        <taxon>Bacteria</taxon>
        <taxon>Bacillati</taxon>
        <taxon>Bacillota</taxon>
        <taxon>Clostridia</taxon>
        <taxon>Eubacteriales</taxon>
        <taxon>Oscillospiraceae</taxon>
        <taxon>Ruminococcus</taxon>
    </lineage>
</organism>